<evidence type="ECO:0000313" key="4">
    <source>
        <dbReference type="WBParaSite" id="ECPE_0001742501-mRNA-1"/>
    </source>
</evidence>
<keyword evidence="3" id="KW-1185">Reference proteome</keyword>
<evidence type="ECO:0000313" key="3">
    <source>
        <dbReference type="Proteomes" id="UP000272942"/>
    </source>
</evidence>
<gene>
    <name evidence="2" type="ORF">ECPE_LOCUS17380</name>
</gene>
<organism evidence="4">
    <name type="scientific">Echinostoma caproni</name>
    <dbReference type="NCBI Taxonomy" id="27848"/>
    <lineage>
        <taxon>Eukaryota</taxon>
        <taxon>Metazoa</taxon>
        <taxon>Spiralia</taxon>
        <taxon>Lophotrochozoa</taxon>
        <taxon>Platyhelminthes</taxon>
        <taxon>Trematoda</taxon>
        <taxon>Digenea</taxon>
        <taxon>Plagiorchiida</taxon>
        <taxon>Echinostomata</taxon>
        <taxon>Echinostomatoidea</taxon>
        <taxon>Echinostomatidae</taxon>
        <taxon>Echinostoma</taxon>
    </lineage>
</organism>
<protein>
    <submittedName>
        <fullName evidence="4">EH domain-containing protein</fullName>
    </submittedName>
</protein>
<dbReference type="WBParaSite" id="ECPE_0001742501-mRNA-1">
    <property type="protein sequence ID" value="ECPE_0001742501-mRNA-1"/>
    <property type="gene ID" value="ECPE_0001742501"/>
</dbReference>
<evidence type="ECO:0000313" key="2">
    <source>
        <dbReference type="EMBL" id="VDP94670.1"/>
    </source>
</evidence>
<dbReference type="AlphaFoldDB" id="A0A183BDU5"/>
<accession>A0A183BDU5</accession>
<feature type="compositionally biased region" description="Basic and acidic residues" evidence="1">
    <location>
        <begin position="67"/>
        <end position="89"/>
    </location>
</feature>
<reference evidence="4" key="1">
    <citation type="submission" date="2016-06" db="UniProtKB">
        <authorList>
            <consortium name="WormBaseParasite"/>
        </authorList>
    </citation>
    <scope>IDENTIFICATION</scope>
</reference>
<dbReference type="EMBL" id="UZAN01068997">
    <property type="protein sequence ID" value="VDP94670.1"/>
    <property type="molecule type" value="Genomic_DNA"/>
</dbReference>
<name>A0A183BDU5_9TREM</name>
<proteinExistence type="predicted"/>
<dbReference type="Proteomes" id="UP000272942">
    <property type="component" value="Unassembled WGS sequence"/>
</dbReference>
<sequence>MGQTQLVTHGLLMLCDLAGFDTWNPSQTVPLILSSPFNLTPTQQPVGHTQPRGSQLIAPLRVSQGRNDLKPIRPRESEVAPGTESEHHTQSCSGVIPPPTAGLVMHHLSHGIGTEPDSLENKFVL</sequence>
<evidence type="ECO:0000256" key="1">
    <source>
        <dbReference type="SAM" id="MobiDB-lite"/>
    </source>
</evidence>
<reference evidence="2 3" key="2">
    <citation type="submission" date="2018-11" db="EMBL/GenBank/DDBJ databases">
        <authorList>
            <consortium name="Pathogen Informatics"/>
        </authorList>
    </citation>
    <scope>NUCLEOTIDE SEQUENCE [LARGE SCALE GENOMIC DNA]</scope>
    <source>
        <strain evidence="2 3">Egypt</strain>
    </source>
</reference>
<feature type="region of interest" description="Disordered" evidence="1">
    <location>
        <begin position="63"/>
        <end position="99"/>
    </location>
</feature>